<dbReference type="Proteomes" id="UP000237472">
    <property type="component" value="Unassembled WGS sequence"/>
</dbReference>
<gene>
    <name evidence="1" type="ORF">AA994_00555</name>
</gene>
<sequence length="181" mass="21129">MKKYLLSIDEKNMIYLNEIKNNTKASIKKIINYIIANYKENNGFNNIENNLVINHHSDTFEKKKMKEIRIKISEDEFNLLKEIATQNRFSSVSKEVSFRLINSLNENKYFTNLELDEFIKTRTEINAVGKNIYQLLKILRAGNSVKINEDNLKNTIDTINAKIDILSDSLGKIIEINNQRI</sequence>
<name>A0A2G4R743_9BACT</name>
<comment type="caution">
    <text evidence="1">The sequence shown here is derived from an EMBL/GenBank/DDBJ whole genome shotgun (WGS) entry which is preliminary data.</text>
</comment>
<evidence type="ECO:0000313" key="1">
    <source>
        <dbReference type="EMBL" id="PHY92381.1"/>
    </source>
</evidence>
<evidence type="ECO:0000313" key="2">
    <source>
        <dbReference type="Proteomes" id="UP000237472"/>
    </source>
</evidence>
<dbReference type="EMBL" id="LDWY01000002">
    <property type="protein sequence ID" value="PHY92381.1"/>
    <property type="molecule type" value="Genomic_DNA"/>
</dbReference>
<reference evidence="2" key="1">
    <citation type="submission" date="2015-06" db="EMBL/GenBank/DDBJ databases">
        <authorList>
            <person name="Parisi A."/>
            <person name="Chiara M."/>
            <person name="Florio D."/>
            <person name="Miccolupo A."/>
            <person name="Manzari C."/>
            <person name="Mion D."/>
            <person name="Caruso M."/>
            <person name="D'erchia A.M."/>
            <person name="Zanoni R."/>
        </authorList>
    </citation>
    <scope>NUCLEOTIDE SEQUENCE [LARGE SCALE GENOMIC DNA]</scope>
    <source>
        <strain evidence="2">73/13</strain>
    </source>
</reference>
<protein>
    <submittedName>
        <fullName evidence="1">Uncharacterized protein</fullName>
    </submittedName>
</protein>
<accession>A0A2G4R743</accession>
<dbReference type="GeneID" id="77267425"/>
<proteinExistence type="predicted"/>
<dbReference type="OrthoDB" id="5354414at2"/>
<dbReference type="AlphaFoldDB" id="A0A2G4R743"/>
<organism evidence="1 2">
    <name type="scientific">Campylobacter vulpis</name>
    <dbReference type="NCBI Taxonomy" id="1655500"/>
    <lineage>
        <taxon>Bacteria</taxon>
        <taxon>Pseudomonadati</taxon>
        <taxon>Campylobacterota</taxon>
        <taxon>Epsilonproteobacteria</taxon>
        <taxon>Campylobacterales</taxon>
        <taxon>Campylobacteraceae</taxon>
        <taxon>Campylobacter</taxon>
    </lineage>
</organism>
<dbReference type="RefSeq" id="WP_006803289.1">
    <property type="nucleotide sequence ID" value="NZ_CP041618.1"/>
</dbReference>